<gene>
    <name evidence="1" type="ORF">SAMN05216258_102190</name>
</gene>
<dbReference type="Proteomes" id="UP000199377">
    <property type="component" value="Unassembled WGS sequence"/>
</dbReference>
<sequence length="173" mass="18149">MMRSLLYVSALALVCVVAIWAYRVINDTQDLAAEVEALHAQIAREREAIAVLHAEWAWLNRPERLDRLVALHAEELALQPLTPVQFGEAAAVAFQPPPPRAPGPAPEPAQAPLAALAVAPAELIPTPEPPALATPPAVPALAAAEAPVTMAALAGRDAVALGVSPPPPRPVRR</sequence>
<evidence type="ECO:0000313" key="2">
    <source>
        <dbReference type="Proteomes" id="UP000199377"/>
    </source>
</evidence>
<dbReference type="EMBL" id="FOQH01000002">
    <property type="protein sequence ID" value="SFH77535.1"/>
    <property type="molecule type" value="Genomic_DNA"/>
</dbReference>
<dbReference type="RefSeq" id="WP_092858055.1">
    <property type="nucleotide sequence ID" value="NZ_FOQH01000002.1"/>
</dbReference>
<dbReference type="AlphaFoldDB" id="A0A1I3CSP9"/>
<evidence type="ECO:0000313" key="1">
    <source>
        <dbReference type="EMBL" id="SFH77535.1"/>
    </source>
</evidence>
<evidence type="ECO:0008006" key="3">
    <source>
        <dbReference type="Google" id="ProtNLM"/>
    </source>
</evidence>
<name>A0A1I3CSP9_9RHOB</name>
<accession>A0A1I3CSP9</accession>
<protein>
    <recommendedName>
        <fullName evidence="3">Cell division protein FtsL</fullName>
    </recommendedName>
</protein>
<proteinExistence type="predicted"/>
<reference evidence="1 2" key="1">
    <citation type="submission" date="2016-10" db="EMBL/GenBank/DDBJ databases">
        <authorList>
            <person name="de Groot N.N."/>
        </authorList>
    </citation>
    <scope>NUCLEOTIDE SEQUENCE [LARGE SCALE GENOMIC DNA]</scope>
    <source>
        <strain evidence="1 2">CGMCC 1.11030</strain>
    </source>
</reference>
<dbReference type="STRING" id="1114924.SAMN05216258_102190"/>
<organism evidence="1 2">
    <name type="scientific">Albimonas pacifica</name>
    <dbReference type="NCBI Taxonomy" id="1114924"/>
    <lineage>
        <taxon>Bacteria</taxon>
        <taxon>Pseudomonadati</taxon>
        <taxon>Pseudomonadota</taxon>
        <taxon>Alphaproteobacteria</taxon>
        <taxon>Rhodobacterales</taxon>
        <taxon>Paracoccaceae</taxon>
        <taxon>Albimonas</taxon>
    </lineage>
</organism>
<dbReference type="OrthoDB" id="7165680at2"/>
<keyword evidence="2" id="KW-1185">Reference proteome</keyword>